<dbReference type="KEGG" id="apro:F751_2235"/>
<dbReference type="RefSeq" id="XP_011399586.1">
    <property type="nucleotide sequence ID" value="XM_011401284.1"/>
</dbReference>
<sequence>MSTFTGLSDQPPDVILVLVLHLASDPDRRLRDVINLAFASKSLLSSVTGLDVFWTNWSRTVFGRPRETETVLPLWSGWSYFSGRMRRRFHLCRAMHALLFRHPAPTYLMSGHDIPTLLAAEAGHGVELPECLWDLWRVYDGHSNKSSRGIFQGAHMLRLQEALERLSSHRPGPCMGGPPGTDMEPGPLMPFTTGPPYYPCGFYTADPQGRVWLTSSKVSWYVADTLTEMVRLAMTGELAEKRGIVLAASTPVTG</sequence>
<reference evidence="3" key="5">
    <citation type="submission" date="2018-11" db="EMBL/GenBank/DDBJ databases">
        <title>Characterization of plant carbon substrate utilization by Auxenochlorella protothecoides.</title>
        <authorList>
            <person name="Vogler B.W."/>
            <person name="Starkenburg S.R."/>
            <person name="Sudasinghe N."/>
            <person name="Schambach J.Y."/>
            <person name="Rollin J.A."/>
            <person name="Pattathil S."/>
            <person name="Barry A.N."/>
        </authorList>
    </citation>
    <scope>NUCLEOTIDE SEQUENCE [LARGE SCALE GENOMIC DNA]</scope>
    <source>
        <strain evidence="3">UTEX 25</strain>
    </source>
</reference>
<accession>A0A087SLP4</accession>
<evidence type="ECO:0000313" key="2">
    <source>
        <dbReference type="EMBL" id="KFM26648.1"/>
    </source>
</evidence>
<reference evidence="2 4" key="1">
    <citation type="journal article" date="2014" name="BMC Genomics">
        <title>Oil accumulation mechanisms of the oleaginous microalga Chlorella protothecoides revealed through its genome, transcriptomes, and proteomes.</title>
        <authorList>
            <person name="Gao C."/>
            <person name="Wang Y."/>
            <person name="Shen Y."/>
            <person name="Yan D."/>
            <person name="He X."/>
            <person name="Dai J."/>
            <person name="Wu Q."/>
        </authorList>
    </citation>
    <scope>NUCLEOTIDE SEQUENCE [LARGE SCALE GENOMIC DNA]</scope>
    <source>
        <strain evidence="2 4">0710</strain>
    </source>
</reference>
<reference evidence="1" key="2">
    <citation type="submission" date="2015-08" db="EMBL/GenBank/DDBJ databases">
        <authorList>
            <person name="Babu N.S."/>
            <person name="Beckwith C.J."/>
            <person name="Beseler K.G."/>
            <person name="Brison A."/>
            <person name="Carone J.V."/>
            <person name="Caskin T.P."/>
            <person name="Diamond M."/>
            <person name="Durham M.E."/>
            <person name="Foxe J.M."/>
            <person name="Go M."/>
            <person name="Henderson B.A."/>
            <person name="Jones I.B."/>
            <person name="McGettigan J.A."/>
            <person name="Micheletti S.J."/>
            <person name="Nasrallah M.E."/>
            <person name="Ortiz D."/>
            <person name="Piller C.R."/>
            <person name="Privatt S.R."/>
            <person name="Schneider S.L."/>
            <person name="Sharp S."/>
            <person name="Smith T.C."/>
            <person name="Stanton J.D."/>
            <person name="Ullery H.E."/>
            <person name="Wilson R.J."/>
            <person name="Serrano M.G."/>
            <person name="Buck G."/>
            <person name="Lee V."/>
            <person name="Wang Y."/>
            <person name="Carvalho R."/>
            <person name="Voegtly L."/>
            <person name="Shi R."/>
            <person name="Duckworth R."/>
            <person name="Johnson A."/>
            <person name="Loviza R."/>
            <person name="Walstead R."/>
            <person name="Shah Z."/>
            <person name="Kiflezghi M."/>
            <person name="Wade K."/>
            <person name="Ball S.L."/>
            <person name="Bradley K.W."/>
            <person name="Asai D.J."/>
            <person name="Bowman C.A."/>
            <person name="Russell D.A."/>
            <person name="Pope W.H."/>
            <person name="Jacobs-Sera D."/>
            <person name="Hendrix R.W."/>
            <person name="Hatfull G.F."/>
        </authorList>
    </citation>
    <scope>NUCLEOTIDE SEQUENCE</scope>
</reference>
<organism evidence="2 4">
    <name type="scientific">Auxenochlorella protothecoides</name>
    <name type="common">Green microalga</name>
    <name type="synonym">Chlorella protothecoides</name>
    <dbReference type="NCBI Taxonomy" id="3075"/>
    <lineage>
        <taxon>Eukaryota</taxon>
        <taxon>Viridiplantae</taxon>
        <taxon>Chlorophyta</taxon>
        <taxon>core chlorophytes</taxon>
        <taxon>Trebouxiophyceae</taxon>
        <taxon>Chlorellales</taxon>
        <taxon>Chlorellaceae</taxon>
        <taxon>Auxenochlorella</taxon>
    </lineage>
</organism>
<evidence type="ECO:0000313" key="5">
    <source>
        <dbReference type="Proteomes" id="UP000279271"/>
    </source>
</evidence>
<dbReference type="GeneID" id="23613626"/>
<dbReference type="EMBL" id="KL662129">
    <property type="protein sequence ID" value="KFM26648.1"/>
    <property type="molecule type" value="Genomic_DNA"/>
</dbReference>
<dbReference type="Proteomes" id="UP000028924">
    <property type="component" value="Unassembled WGS sequence"/>
</dbReference>
<dbReference type="EMBL" id="GDKF01003594">
    <property type="protein sequence ID" value="JAT75028.1"/>
    <property type="molecule type" value="Transcribed_RNA"/>
</dbReference>
<evidence type="ECO:0000313" key="4">
    <source>
        <dbReference type="Proteomes" id="UP000028924"/>
    </source>
</evidence>
<gene>
    <name evidence="3" type="ORF">APUTEX25_004518</name>
    <name evidence="2" type="ORF">F751_2235</name>
    <name evidence="1" type="ORF">g.45354</name>
</gene>
<keyword evidence="4" id="KW-1185">Reference proteome</keyword>
<reference evidence="3" key="4">
    <citation type="submission" date="2018-10" db="EMBL/GenBank/DDBJ databases">
        <authorList>
            <person name="Hovde B."/>
            <person name="Zhang X."/>
        </authorList>
    </citation>
    <scope>NUCLEOTIDE SEQUENCE [LARGE SCALE GENOMIC DNA]</scope>
    <source>
        <strain evidence="3">UTEX 25</strain>
    </source>
</reference>
<proteinExistence type="predicted"/>
<dbReference type="AlphaFoldDB" id="A0A087SLP4"/>
<dbReference type="EMBL" id="QOKY01000154">
    <property type="protein sequence ID" value="RMZ56094.1"/>
    <property type="molecule type" value="Genomic_DNA"/>
</dbReference>
<dbReference type="Proteomes" id="UP000279271">
    <property type="component" value="Unassembled WGS sequence"/>
</dbReference>
<reference evidence="5" key="3">
    <citation type="journal article" date="2018" name="Algal Res.">
        <title>Characterization of plant carbon substrate utilization by Auxenochlorella protothecoides.</title>
        <authorList>
            <person name="Vogler B.W."/>
            <person name="Starkenburg S.R."/>
            <person name="Sudasinghe N."/>
            <person name="Schambach J.Y."/>
            <person name="Rollin J.A."/>
            <person name="Pattathil S."/>
            <person name="Barry A.N."/>
        </authorList>
    </citation>
    <scope>NUCLEOTIDE SEQUENCE [LARGE SCALE GENOMIC DNA]</scope>
    <source>
        <strain evidence="5">UTEX 25</strain>
    </source>
</reference>
<protein>
    <submittedName>
        <fullName evidence="2">Uncharacterized protein</fullName>
    </submittedName>
</protein>
<name>A0A087SLP4_AUXPR</name>
<evidence type="ECO:0000313" key="3">
    <source>
        <dbReference type="EMBL" id="RMZ56094.1"/>
    </source>
</evidence>
<evidence type="ECO:0000313" key="1">
    <source>
        <dbReference type="EMBL" id="JAT75028.1"/>
    </source>
</evidence>